<dbReference type="STRING" id="1231343.Absy_021_073"/>
<dbReference type="Proteomes" id="UP000216033">
    <property type="component" value="Unassembled WGS sequence"/>
</dbReference>
<dbReference type="EMBL" id="NDFP01000003">
    <property type="protein sequence ID" value="PAL27252.1"/>
    <property type="molecule type" value="Genomic_DNA"/>
</dbReference>
<comment type="caution">
    <text evidence="1">The sequence shown here is derived from an EMBL/GenBank/DDBJ whole genome shotgun (WGS) entry which is preliminary data.</text>
</comment>
<dbReference type="RefSeq" id="WP_048854311.1">
    <property type="nucleotide sequence ID" value="NZ_JBDNKQ010000004.1"/>
</dbReference>
<accession>A0A270BQF9</accession>
<proteinExistence type="predicted"/>
<protein>
    <submittedName>
        <fullName evidence="1">Uncharacterized protein</fullName>
    </submittedName>
</protein>
<keyword evidence="2" id="KW-1185">Reference proteome</keyword>
<sequence>MLEFFSCQGRVERGKRPSSASVCYNAGSGAVWLECAGTIDRYLPPGRHVAKRQFDFEGTPE</sequence>
<evidence type="ECO:0000313" key="1">
    <source>
        <dbReference type="EMBL" id="PAL27252.1"/>
    </source>
</evidence>
<name>A0A270BQF9_9PROT</name>
<gene>
    <name evidence="1" type="ORF">B9K05_04615</name>
</gene>
<organism evidence="1 2">
    <name type="scientific">Acetobacter syzygii</name>
    <dbReference type="NCBI Taxonomy" id="146476"/>
    <lineage>
        <taxon>Bacteria</taxon>
        <taxon>Pseudomonadati</taxon>
        <taxon>Pseudomonadota</taxon>
        <taxon>Alphaproteobacteria</taxon>
        <taxon>Acetobacterales</taxon>
        <taxon>Acetobacteraceae</taxon>
        <taxon>Acetobacter</taxon>
    </lineage>
</organism>
<dbReference type="AlphaFoldDB" id="A0A270BQF9"/>
<evidence type="ECO:0000313" key="2">
    <source>
        <dbReference type="Proteomes" id="UP000216033"/>
    </source>
</evidence>
<reference evidence="1 2" key="1">
    <citation type="submission" date="2017-04" db="EMBL/GenBank/DDBJ databases">
        <title>Kefir bacterial isolates.</title>
        <authorList>
            <person name="Kim Y."/>
            <person name="Blasche S."/>
            <person name="Patil K.R."/>
        </authorList>
    </citation>
    <scope>NUCLEOTIDE SEQUENCE [LARGE SCALE GENOMIC DNA]</scope>
    <source>
        <strain evidence="1 2">KR-2</strain>
    </source>
</reference>